<accession>A0ABW1EHT6</accession>
<evidence type="ECO:0008006" key="3">
    <source>
        <dbReference type="Google" id="ProtNLM"/>
    </source>
</evidence>
<name>A0ABW1EHT6_9BACT</name>
<keyword evidence="2" id="KW-1185">Reference proteome</keyword>
<evidence type="ECO:0000313" key="2">
    <source>
        <dbReference type="Proteomes" id="UP001596091"/>
    </source>
</evidence>
<protein>
    <recommendedName>
        <fullName evidence="3">Lipoprotein</fullName>
    </recommendedName>
</protein>
<dbReference type="EMBL" id="JBHSPH010000005">
    <property type="protein sequence ID" value="MFC5863565.1"/>
    <property type="molecule type" value="Genomic_DNA"/>
</dbReference>
<dbReference type="RefSeq" id="WP_263340220.1">
    <property type="nucleotide sequence ID" value="NZ_JAGSYH010000005.1"/>
</dbReference>
<reference evidence="2" key="1">
    <citation type="journal article" date="2019" name="Int. J. Syst. Evol. Microbiol.">
        <title>The Global Catalogue of Microorganisms (GCM) 10K type strain sequencing project: providing services to taxonomists for standard genome sequencing and annotation.</title>
        <authorList>
            <consortium name="The Broad Institute Genomics Platform"/>
            <consortium name="The Broad Institute Genome Sequencing Center for Infectious Disease"/>
            <person name="Wu L."/>
            <person name="Ma J."/>
        </authorList>
    </citation>
    <scope>NUCLEOTIDE SEQUENCE [LARGE SCALE GENOMIC DNA]</scope>
    <source>
        <strain evidence="2">JCM 4087</strain>
    </source>
</reference>
<organism evidence="1 2">
    <name type="scientific">Acidicapsa dinghuensis</name>
    <dbReference type="NCBI Taxonomy" id="2218256"/>
    <lineage>
        <taxon>Bacteria</taxon>
        <taxon>Pseudomonadati</taxon>
        <taxon>Acidobacteriota</taxon>
        <taxon>Terriglobia</taxon>
        <taxon>Terriglobales</taxon>
        <taxon>Acidobacteriaceae</taxon>
        <taxon>Acidicapsa</taxon>
    </lineage>
</organism>
<sequence length="205" mass="21865">MRYGMAKAGWITATVICLGLTGCFRVSVDKDANGKEKKVQIDTPFGGVHVDTDQTTAADLGLPVYPGASTITDDDGHKSANVHLGFGDWQLRVKAVSYQTPDSQDKVMAFYKKALGRYGDVITCQGNSPVGTPAATSDGLTCADDGKHNNVKFNEKDLASGLQLKAGSKRHQHIVGLEDPKNGKTRFSLVLLDLPANVGNDGDKE</sequence>
<gene>
    <name evidence="1" type="ORF">ACFPT7_14760</name>
</gene>
<comment type="caution">
    <text evidence="1">The sequence shown here is derived from an EMBL/GenBank/DDBJ whole genome shotgun (WGS) entry which is preliminary data.</text>
</comment>
<proteinExistence type="predicted"/>
<dbReference type="Proteomes" id="UP001596091">
    <property type="component" value="Unassembled WGS sequence"/>
</dbReference>
<dbReference type="PROSITE" id="PS51257">
    <property type="entry name" value="PROKAR_LIPOPROTEIN"/>
    <property type="match status" value="1"/>
</dbReference>
<evidence type="ECO:0000313" key="1">
    <source>
        <dbReference type="EMBL" id="MFC5863565.1"/>
    </source>
</evidence>